<dbReference type="Proteomes" id="UP000184121">
    <property type="component" value="Unassembled WGS sequence"/>
</dbReference>
<reference evidence="2" key="1">
    <citation type="submission" date="2016-11" db="EMBL/GenBank/DDBJ databases">
        <authorList>
            <person name="Varghese N."/>
            <person name="Submissions S."/>
        </authorList>
    </citation>
    <scope>NUCLEOTIDE SEQUENCE [LARGE SCALE GENOMIC DNA]</scope>
    <source>
        <strain evidence="2">DSM 1811</strain>
    </source>
</reference>
<keyword evidence="2" id="KW-1185">Reference proteome</keyword>
<accession>A0A1M7L951</accession>
<dbReference type="EMBL" id="FRBY01000006">
    <property type="protein sequence ID" value="SHM74587.1"/>
    <property type="molecule type" value="Genomic_DNA"/>
</dbReference>
<sequence length="173" mass="19157">MAECTATAIIHCVAEKIDIADWLFTLKDQEYQSCSVSHIAGGTSLSQDGKRMSINVERIAGNLLVQHYIEETGEKNHCRLNSVSDSISDLGITKLGITWEIKIIPKTANSCEFVNKVMVISTPEFLALLKAANIENLEMVKSQMLQNVEAHNNEETPLFAADIHNKVLAGKWD</sequence>
<name>A0A1M7L951_9FLAO</name>
<protein>
    <recommendedName>
        <fullName evidence="3">Polyketide cyclase / dehydrase and lipid transport</fullName>
    </recommendedName>
</protein>
<proteinExistence type="predicted"/>
<evidence type="ECO:0000313" key="1">
    <source>
        <dbReference type="EMBL" id="SHM74587.1"/>
    </source>
</evidence>
<dbReference type="AlphaFoldDB" id="A0A1M7L951"/>
<dbReference type="STRING" id="29534.SAMN05444366_4010"/>
<evidence type="ECO:0008006" key="3">
    <source>
        <dbReference type="Google" id="ProtNLM"/>
    </source>
</evidence>
<gene>
    <name evidence="1" type="ORF">SAMN05444366_4010</name>
</gene>
<evidence type="ECO:0000313" key="2">
    <source>
        <dbReference type="Proteomes" id="UP000184121"/>
    </source>
</evidence>
<organism evidence="1 2">
    <name type="scientific">Flavobacterium saccharophilum</name>
    <dbReference type="NCBI Taxonomy" id="29534"/>
    <lineage>
        <taxon>Bacteria</taxon>
        <taxon>Pseudomonadati</taxon>
        <taxon>Bacteroidota</taxon>
        <taxon>Flavobacteriia</taxon>
        <taxon>Flavobacteriales</taxon>
        <taxon>Flavobacteriaceae</taxon>
        <taxon>Flavobacterium</taxon>
    </lineage>
</organism>